<dbReference type="PANTHER" id="PTHR21669:SF42">
    <property type="entry name" value="SI:CH211-175L6.9 PROTEIN"/>
    <property type="match status" value="1"/>
</dbReference>
<dbReference type="InterPro" id="IPR014840">
    <property type="entry name" value="HRD"/>
</dbReference>
<feature type="compositionally biased region" description="Polar residues" evidence="3">
    <location>
        <begin position="1098"/>
        <end position="1112"/>
    </location>
</feature>
<evidence type="ECO:0000313" key="8">
    <source>
        <dbReference type="RefSeq" id="XP_013889239.1"/>
    </source>
</evidence>
<dbReference type="GO" id="GO:0005634">
    <property type="term" value="C:nucleus"/>
    <property type="evidence" value="ECO:0007669"/>
    <property type="project" value="TreeGrafter"/>
</dbReference>
<feature type="region of interest" description="Disordered" evidence="3">
    <location>
        <begin position="1"/>
        <end position="146"/>
    </location>
</feature>
<feature type="region of interest" description="Disordered" evidence="3">
    <location>
        <begin position="541"/>
        <end position="563"/>
    </location>
</feature>
<feature type="compositionally biased region" description="Polar residues" evidence="3">
    <location>
        <begin position="1139"/>
        <end position="1169"/>
    </location>
</feature>
<evidence type="ECO:0000313" key="6">
    <source>
        <dbReference type="Proteomes" id="UP000192220"/>
    </source>
</evidence>
<feature type="compositionally biased region" description="Pro residues" evidence="3">
    <location>
        <begin position="415"/>
        <end position="424"/>
    </location>
</feature>
<evidence type="ECO:0000256" key="2">
    <source>
        <dbReference type="ARBA" id="ARBA00022553"/>
    </source>
</evidence>
<feature type="compositionally biased region" description="Polar residues" evidence="3">
    <location>
        <begin position="738"/>
        <end position="856"/>
    </location>
</feature>
<feature type="compositionally biased region" description="Basic and acidic residues" evidence="3">
    <location>
        <begin position="542"/>
        <end position="551"/>
    </location>
</feature>
<evidence type="ECO:0000256" key="1">
    <source>
        <dbReference type="ARBA" id="ARBA00009911"/>
    </source>
</evidence>
<dbReference type="KEGG" id="alim:106536492"/>
<feature type="compositionally biased region" description="Gly residues" evidence="3">
    <location>
        <begin position="41"/>
        <end position="62"/>
    </location>
</feature>
<dbReference type="RefSeq" id="XP_013864339.1">
    <property type="nucleotide sequence ID" value="XM_014008885.1"/>
</dbReference>
<feature type="domain" description="Hpc2-related" evidence="4">
    <location>
        <begin position="165"/>
        <end position="216"/>
    </location>
</feature>
<feature type="compositionally biased region" description="Low complexity" evidence="3">
    <location>
        <begin position="1072"/>
        <end position="1097"/>
    </location>
</feature>
<feature type="compositionally biased region" description="Polar residues" evidence="3">
    <location>
        <begin position="931"/>
        <end position="947"/>
    </location>
</feature>
<evidence type="ECO:0000259" key="4">
    <source>
        <dbReference type="Pfam" id="PF08729"/>
    </source>
</evidence>
<sequence length="1312" mass="138432">MAEPRKVPFVTISSLGSSPQTPEPGKKRRREDEAVDITFGKDGGGGAAAVGGLGGGGGGLFGKEGDANNTGEEKPTVRLRLTLTEPNDRGSSEFNYSELVQTTKTSTTSSSSSSQVKLPGATVPKGLAPPLDPSDPFADDEKERREVEELARKFENKYGGGPKKKKRDRMQDLIDIGYGYDETDPFIDNSEAYDELVPASLTTKHGGFYINTGTLQFRAASDSEGENANTEDHHFKKMKDGEERVIKKRRKKQEGGILEDKKPRKNKVPKPGVSALNIHRPEKKKRKKLMKDSLHLANMIRRFTREKEEMRKKNLLATGGQPRPTAKVPSTNIVLVSAHPKVGSGSENVVADLTADQAVLSLLGSANNDMLQDMMGDLDFAMLDSPQPGSPGQGENGSFGQKTGGGRVSQGSMMAPPPPLPGGLPGPLSKRIEDLRAASRLFDEEGRKKFFTLDMNNILLDIELQVQEQPTEVRSAVYSHLEAFVPCNKETLLKRLKKLSLNVQDDRLRTPLLKLKLAVCDVMPEQIARYNMDCIAKVAKQQSEEGDKNGSEDDDEEKPGKRVMGPRKKFVWDDKLRSLLCNLVQVKLGCYELEGKNLMSLEDYLKAFMETEVKPLWPKGWMQARMLFKESIVVHGHLTGYTARKKILPSPKPKPKEMAWVQRPAPSAGAAPSPAAPIAKRPPQSPPEPICLDSLDDSASLDSISQALAILGNAAKGLAQGDSPPSPDRPKAAANPAGLQSSPLVPQQKKNSVSTPTSNTPHYITTSASNSPALSRTVPNTSSSPALSRTVPNTSSSLALSRTIPNTSSSLALSRTIPNTSSSPALSRSVPNTSSPALSRSVPNTSSPALSRPTPNALSSSALSRSVTTTSSSSALSRPVPNPLSSPALSRSVSNTSSTPALSRPALNTSSVRPDGLGAVKGTVQVHKHSVLSTQRPTGPGVTKTSTPASLSSPKPRPPPTASPLVPPGSKTGASTPFSVLLKSGGSKATSDDAVIITSPQTRPHSLASIPLIVHKTFQASRLAQISQSKPSPTPQTVSGGQTQPQSNFITPMHATLTKSTHSSIPPIIKLTPRTPNQTVTTTTTSTSASPSISQTPRSQASPSVHQFTPKTPTAFRSPFSGVSGGGGGGATVAKPVQGNYTPPSSQKTPTINSTANTSLINTSSVSKHSGTSASPAVASTPSGQRQRTGGGTPQGAKTVVSVPQVSTTGSGGLLNSASSLPLGFGMLGGLVPVSLPFQFSSMMNLPQLGTGGSSPATSSSAASSNAAFSTLTQNLYKSLQSGSQVALPPHLQLAFSDVSQSQGGDNKRKTL</sequence>
<reference evidence="7 8" key="1">
    <citation type="submission" date="2025-04" db="UniProtKB">
        <authorList>
            <consortium name="RefSeq"/>
        </authorList>
    </citation>
    <scope>IDENTIFICATION</scope>
</reference>
<feature type="region of interest" description="Disordered" evidence="3">
    <location>
        <begin position="645"/>
        <end position="696"/>
    </location>
</feature>
<dbReference type="Pfam" id="PF14075">
    <property type="entry name" value="UBN_AB"/>
    <property type="match status" value="1"/>
</dbReference>
<proteinExistence type="inferred from homology"/>
<accession>A0A2I4DAH5</accession>
<dbReference type="KEGG" id="alim:106517851"/>
<name>A0A2I4DAH5_AUSLI</name>
<dbReference type="InterPro" id="IPR026947">
    <property type="entry name" value="UBN_middle_dom"/>
</dbReference>
<dbReference type="Pfam" id="PF08729">
    <property type="entry name" value="HUN"/>
    <property type="match status" value="1"/>
</dbReference>
<feature type="compositionally biased region" description="Basic and acidic residues" evidence="3">
    <location>
        <begin position="63"/>
        <end position="76"/>
    </location>
</feature>
<feature type="compositionally biased region" description="Low complexity" evidence="3">
    <location>
        <begin position="664"/>
        <end position="682"/>
    </location>
</feature>
<gene>
    <name evidence="8" type="primary">LOC106536492</name>
    <name evidence="7" type="synonym">LOC106517851</name>
</gene>
<feature type="compositionally biased region" description="Low complexity" evidence="3">
    <location>
        <begin position="102"/>
        <end position="114"/>
    </location>
</feature>
<feature type="region of interest" description="Disordered" evidence="3">
    <location>
        <begin position="718"/>
        <end position="979"/>
    </location>
</feature>
<keyword evidence="6" id="KW-1185">Reference proteome</keyword>
<feature type="compositionally biased region" description="Polar residues" evidence="3">
    <location>
        <begin position="11"/>
        <end position="20"/>
    </location>
</feature>
<comment type="similarity">
    <text evidence="1">Belongs to the ubinuclein family.</text>
</comment>
<evidence type="ECO:0000256" key="3">
    <source>
        <dbReference type="SAM" id="MobiDB-lite"/>
    </source>
</evidence>
<dbReference type="GO" id="GO:0006325">
    <property type="term" value="P:chromatin organization"/>
    <property type="evidence" value="ECO:0007669"/>
    <property type="project" value="TreeGrafter"/>
</dbReference>
<organism evidence="6 8">
    <name type="scientific">Austrofundulus limnaeus</name>
    <name type="common">Annual killifish</name>
    <dbReference type="NCBI Taxonomy" id="52670"/>
    <lineage>
        <taxon>Eukaryota</taxon>
        <taxon>Metazoa</taxon>
        <taxon>Chordata</taxon>
        <taxon>Craniata</taxon>
        <taxon>Vertebrata</taxon>
        <taxon>Euteleostomi</taxon>
        <taxon>Actinopterygii</taxon>
        <taxon>Neopterygii</taxon>
        <taxon>Teleostei</taxon>
        <taxon>Neoteleostei</taxon>
        <taxon>Acanthomorphata</taxon>
        <taxon>Ovalentaria</taxon>
        <taxon>Atherinomorphae</taxon>
        <taxon>Cyprinodontiformes</taxon>
        <taxon>Rivulidae</taxon>
        <taxon>Austrofundulus</taxon>
    </lineage>
</organism>
<feature type="domain" description="Ubinuclein middle" evidence="5">
    <location>
        <begin position="420"/>
        <end position="629"/>
    </location>
</feature>
<evidence type="ECO:0000259" key="5">
    <source>
        <dbReference type="Pfam" id="PF14075"/>
    </source>
</evidence>
<dbReference type="GeneID" id="106536492"/>
<feature type="region of interest" description="Disordered" evidence="3">
    <location>
        <begin position="1024"/>
        <end position="1199"/>
    </location>
</feature>
<dbReference type="OrthoDB" id="68076at2759"/>
<feature type="compositionally biased region" description="Gly residues" evidence="3">
    <location>
        <begin position="391"/>
        <end position="408"/>
    </location>
</feature>
<protein>
    <submittedName>
        <fullName evidence="7 8">Ubinuclein-2-like</fullName>
    </submittedName>
</protein>
<feature type="compositionally biased region" description="Low complexity" evidence="3">
    <location>
        <begin position="857"/>
        <end position="877"/>
    </location>
</feature>
<feature type="compositionally biased region" description="Polar residues" evidence="3">
    <location>
        <begin position="92"/>
        <end position="101"/>
    </location>
</feature>
<dbReference type="Proteomes" id="UP000192220">
    <property type="component" value="Unplaced"/>
</dbReference>
<feature type="region of interest" description="Disordered" evidence="3">
    <location>
        <begin position="249"/>
        <end position="274"/>
    </location>
</feature>
<feature type="compositionally biased region" description="Polar residues" evidence="3">
    <location>
        <begin position="883"/>
        <end position="912"/>
    </location>
</feature>
<dbReference type="GeneID" id="106517851"/>
<keyword evidence="2" id="KW-0597">Phosphoprotein</keyword>
<evidence type="ECO:0000313" key="7">
    <source>
        <dbReference type="RefSeq" id="XP_013864339.1"/>
    </source>
</evidence>
<feature type="compositionally biased region" description="Low complexity" evidence="3">
    <location>
        <begin position="1170"/>
        <end position="1188"/>
    </location>
</feature>
<dbReference type="PANTHER" id="PTHR21669">
    <property type="entry name" value="CAPZ-INTERACTING PROTEIN AND RELATED PROTEINS"/>
    <property type="match status" value="1"/>
</dbReference>
<feature type="compositionally biased region" description="Pro residues" evidence="3">
    <location>
        <begin position="955"/>
        <end position="967"/>
    </location>
</feature>
<dbReference type="RefSeq" id="XP_013889239.1">
    <property type="nucleotide sequence ID" value="XM_014033785.1"/>
</dbReference>
<feature type="compositionally biased region" description="Polar residues" evidence="3">
    <location>
        <begin position="1024"/>
        <end position="1050"/>
    </location>
</feature>
<feature type="region of interest" description="Disordered" evidence="3">
    <location>
        <begin position="380"/>
        <end position="429"/>
    </location>
</feature>